<evidence type="ECO:0000313" key="7">
    <source>
        <dbReference type="EMBL" id="PWC08616.1"/>
    </source>
</evidence>
<reference evidence="8" key="1">
    <citation type="submission" date="2018-04" db="EMBL/GenBank/DDBJ databases">
        <authorList>
            <person name="Liu S."/>
            <person name="Wang Z."/>
            <person name="Li J."/>
        </authorList>
    </citation>
    <scope>NUCLEOTIDE SEQUENCE [LARGE SCALE GENOMIC DNA]</scope>
    <source>
        <strain evidence="8">622</strain>
    </source>
</reference>
<name>A0A2U1TID7_9MICO</name>
<dbReference type="InterPro" id="IPR001647">
    <property type="entry name" value="HTH_TetR"/>
</dbReference>
<evidence type="ECO:0000256" key="1">
    <source>
        <dbReference type="ARBA" id="ARBA00023015"/>
    </source>
</evidence>
<dbReference type="AlphaFoldDB" id="A0A2U1TID7"/>
<dbReference type="Proteomes" id="UP000244962">
    <property type="component" value="Unassembled WGS sequence"/>
</dbReference>
<evidence type="ECO:0000256" key="2">
    <source>
        <dbReference type="ARBA" id="ARBA00023125"/>
    </source>
</evidence>
<keyword evidence="8" id="KW-1185">Reference proteome</keyword>
<dbReference type="InterPro" id="IPR050109">
    <property type="entry name" value="HTH-type_TetR-like_transc_reg"/>
</dbReference>
<dbReference type="EMBL" id="QEFB01000001">
    <property type="protein sequence ID" value="PWC08616.1"/>
    <property type="molecule type" value="Genomic_DNA"/>
</dbReference>
<dbReference type="Gene3D" id="1.10.357.10">
    <property type="entry name" value="Tetracycline Repressor, domain 2"/>
    <property type="match status" value="1"/>
</dbReference>
<feature type="region of interest" description="Disordered" evidence="5">
    <location>
        <begin position="1"/>
        <end position="34"/>
    </location>
</feature>
<feature type="DNA-binding region" description="H-T-H motif" evidence="4">
    <location>
        <begin position="55"/>
        <end position="74"/>
    </location>
</feature>
<dbReference type="PANTHER" id="PTHR30055">
    <property type="entry name" value="HTH-TYPE TRANSCRIPTIONAL REGULATOR RUTR"/>
    <property type="match status" value="1"/>
</dbReference>
<keyword evidence="1" id="KW-0805">Transcription regulation</keyword>
<dbReference type="InterPro" id="IPR009057">
    <property type="entry name" value="Homeodomain-like_sf"/>
</dbReference>
<organism evidence="7 8">
    <name type="scientific">Mycetocola zhujimingii</name>
    <dbReference type="NCBI Taxonomy" id="2079792"/>
    <lineage>
        <taxon>Bacteria</taxon>
        <taxon>Bacillati</taxon>
        <taxon>Actinomycetota</taxon>
        <taxon>Actinomycetes</taxon>
        <taxon>Micrococcales</taxon>
        <taxon>Microbacteriaceae</taxon>
        <taxon>Mycetocola</taxon>
    </lineage>
</organism>
<dbReference type="PRINTS" id="PR00455">
    <property type="entry name" value="HTHTETR"/>
</dbReference>
<dbReference type="PANTHER" id="PTHR30055:SF238">
    <property type="entry name" value="MYCOFACTOCIN BIOSYNTHESIS TRANSCRIPTIONAL REGULATOR MFTR-RELATED"/>
    <property type="match status" value="1"/>
</dbReference>
<keyword evidence="2 4" id="KW-0238">DNA-binding</keyword>
<feature type="domain" description="HTH tetR-type" evidence="6">
    <location>
        <begin position="32"/>
        <end position="92"/>
    </location>
</feature>
<proteinExistence type="predicted"/>
<gene>
    <name evidence="7" type="ORF">DF223_02275</name>
</gene>
<evidence type="ECO:0000256" key="4">
    <source>
        <dbReference type="PROSITE-ProRule" id="PRU00335"/>
    </source>
</evidence>
<protein>
    <submittedName>
        <fullName evidence="7">TetR family transcriptional regulator</fullName>
    </submittedName>
</protein>
<dbReference type="GO" id="GO:0003700">
    <property type="term" value="F:DNA-binding transcription factor activity"/>
    <property type="evidence" value="ECO:0007669"/>
    <property type="project" value="TreeGrafter"/>
</dbReference>
<dbReference type="PROSITE" id="PS50977">
    <property type="entry name" value="HTH_TETR_2"/>
    <property type="match status" value="1"/>
</dbReference>
<evidence type="ECO:0000313" key="8">
    <source>
        <dbReference type="Proteomes" id="UP000244962"/>
    </source>
</evidence>
<accession>A0A2U1TID7</accession>
<evidence type="ECO:0000259" key="6">
    <source>
        <dbReference type="PROSITE" id="PS50977"/>
    </source>
</evidence>
<evidence type="ECO:0000256" key="3">
    <source>
        <dbReference type="ARBA" id="ARBA00023163"/>
    </source>
</evidence>
<dbReference type="SUPFAM" id="SSF46689">
    <property type="entry name" value="Homeodomain-like"/>
    <property type="match status" value="1"/>
</dbReference>
<dbReference type="GO" id="GO:0000976">
    <property type="term" value="F:transcription cis-regulatory region binding"/>
    <property type="evidence" value="ECO:0007669"/>
    <property type="project" value="TreeGrafter"/>
</dbReference>
<dbReference type="InterPro" id="IPR041347">
    <property type="entry name" value="MftR_C"/>
</dbReference>
<evidence type="ECO:0000256" key="5">
    <source>
        <dbReference type="SAM" id="MobiDB-lite"/>
    </source>
</evidence>
<dbReference type="Gene3D" id="1.10.10.60">
    <property type="entry name" value="Homeodomain-like"/>
    <property type="match status" value="1"/>
</dbReference>
<dbReference type="Pfam" id="PF00440">
    <property type="entry name" value="TetR_N"/>
    <property type="match status" value="1"/>
</dbReference>
<keyword evidence="3" id="KW-0804">Transcription</keyword>
<sequence length="220" mass="23531">MGSGDGGPPGPIRFRKEDPLSENTVQVGRPRRSSKRTLEEAAAELFLEQTYAGTTVDQIAQRAGVSRNTFFNYFGSKSDVLWIDFDETLARLADELAAADATEPVMDAVRNAVVRVARSHPGDRVPWALTQVDLMGTREDLEASGLRRLMKQSTVIRDFIQRRTDGSAGVLLPQAIAFAVLGAAAAAAGVWANAGVGRRPLADYVDEAVGPVCAGFADAV</sequence>
<comment type="caution">
    <text evidence="7">The sequence shown here is derived from an EMBL/GenBank/DDBJ whole genome shotgun (WGS) entry which is preliminary data.</text>
</comment>
<dbReference type="Pfam" id="PF17754">
    <property type="entry name" value="TetR_C_14"/>
    <property type="match status" value="1"/>
</dbReference>